<keyword evidence="2" id="KW-1185">Reference proteome</keyword>
<dbReference type="EMBL" id="JAANAS010000001">
    <property type="protein sequence ID" value="NGZ88740.1"/>
    <property type="molecule type" value="Genomic_DNA"/>
</dbReference>
<sequence>MKILLSLTSVFLFLNIGYGQVDTVKVKSGDVLYGKVKKINSGVLVLKTSYSDSDFRIDFEDVTKIHIQKTCFVMLSHGRRRTGKVNSEAVNQVSITSETHQKESFQLSELIRLEILEDVLWKRFSGNFDVGYNLTRANNAAQLTFSGGFYYKGPKWYMNTDFNSLRSRQDNIDKIERTNAQVEVKRILLKKWYLLSSFGYLSNTQQALNSRYLYRLGAGRYLVTNNKLLLGLSMGVNYNMEDFVEESKESTETFISANLNLFNFKDVELVSRIDFFPSLSESGRRRLDYMIDAKYKLPMDFYIKAGLQFNYDNQSKVSGSNLDYIFTTGFGWEFN</sequence>
<reference evidence="1" key="1">
    <citation type="submission" date="2020-03" db="EMBL/GenBank/DDBJ databases">
        <title>Psychroflexus Maritimus sp. nov., isolate from marine sediment.</title>
        <authorList>
            <person name="Zhong Y.-L."/>
        </authorList>
    </citation>
    <scope>NUCLEOTIDE SEQUENCE</scope>
    <source>
        <strain evidence="1">C1</strain>
    </source>
</reference>
<accession>A0A967AG01</accession>
<dbReference type="RefSeq" id="WP_166399006.1">
    <property type="nucleotide sequence ID" value="NZ_JAANAS010000001.1"/>
</dbReference>
<proteinExistence type="predicted"/>
<dbReference type="Proteomes" id="UP000643701">
    <property type="component" value="Unassembled WGS sequence"/>
</dbReference>
<evidence type="ECO:0000313" key="2">
    <source>
        <dbReference type="Proteomes" id="UP000643701"/>
    </source>
</evidence>
<protein>
    <submittedName>
        <fullName evidence="1">DUF481 domain-containing protein</fullName>
    </submittedName>
</protein>
<dbReference type="InterPro" id="IPR007433">
    <property type="entry name" value="DUF481"/>
</dbReference>
<dbReference type="Pfam" id="PF04338">
    <property type="entry name" value="DUF481"/>
    <property type="match status" value="1"/>
</dbReference>
<comment type="caution">
    <text evidence="1">The sequence shown here is derived from an EMBL/GenBank/DDBJ whole genome shotgun (WGS) entry which is preliminary data.</text>
</comment>
<dbReference type="AlphaFoldDB" id="A0A967AG01"/>
<gene>
    <name evidence="1" type="ORF">G7034_00555</name>
</gene>
<name>A0A967AG01_9FLAO</name>
<evidence type="ECO:0000313" key="1">
    <source>
        <dbReference type="EMBL" id="NGZ88740.1"/>
    </source>
</evidence>
<organism evidence="1 2">
    <name type="scientific">Psychroflexus maritimus</name>
    <dbReference type="NCBI Taxonomy" id="2714865"/>
    <lineage>
        <taxon>Bacteria</taxon>
        <taxon>Pseudomonadati</taxon>
        <taxon>Bacteroidota</taxon>
        <taxon>Flavobacteriia</taxon>
        <taxon>Flavobacteriales</taxon>
        <taxon>Flavobacteriaceae</taxon>
        <taxon>Psychroflexus</taxon>
    </lineage>
</organism>